<name>A0ABQ0Q5T0_9PROT</name>
<dbReference type="RefSeq" id="WP_264817152.1">
    <property type="nucleotide sequence ID" value="NZ_BAPV01000060.1"/>
</dbReference>
<keyword evidence="3" id="KW-1185">Reference proteome</keyword>
<comment type="caution">
    <text evidence="2">The sequence shown here is derived from an EMBL/GenBank/DDBJ whole genome shotgun (WGS) entry which is preliminary data.</text>
</comment>
<dbReference type="CDD" id="cd05271">
    <property type="entry name" value="NDUFA9_like_SDR_a"/>
    <property type="match status" value="1"/>
</dbReference>
<dbReference type="Pfam" id="PF01370">
    <property type="entry name" value="Epimerase"/>
    <property type="match status" value="1"/>
</dbReference>
<protein>
    <submittedName>
        <fullName evidence="2">NADH-ubiquinone oxidoreductase 39 kDa subunit</fullName>
    </submittedName>
</protein>
<organism evidence="2 3">
    <name type="scientific">Asaia krungthepensis NRIC 0535</name>
    <dbReference type="NCBI Taxonomy" id="1307925"/>
    <lineage>
        <taxon>Bacteria</taxon>
        <taxon>Pseudomonadati</taxon>
        <taxon>Pseudomonadota</taxon>
        <taxon>Alphaproteobacteria</taxon>
        <taxon>Acetobacterales</taxon>
        <taxon>Acetobacteraceae</taxon>
        <taxon>Asaia</taxon>
    </lineage>
</organism>
<dbReference type="PANTHER" id="PTHR12126">
    <property type="entry name" value="NADH-UBIQUINONE OXIDOREDUCTASE 39 KDA SUBUNIT-RELATED"/>
    <property type="match status" value="1"/>
</dbReference>
<evidence type="ECO:0000313" key="3">
    <source>
        <dbReference type="Proteomes" id="UP001062776"/>
    </source>
</evidence>
<proteinExistence type="predicted"/>
<evidence type="ECO:0000259" key="1">
    <source>
        <dbReference type="Pfam" id="PF01370"/>
    </source>
</evidence>
<reference evidence="2" key="1">
    <citation type="submission" date="2013-04" db="EMBL/GenBank/DDBJ databases">
        <title>The genome sequencing project of 58 acetic acid bacteria.</title>
        <authorList>
            <person name="Okamoto-Kainuma A."/>
            <person name="Ishikawa M."/>
            <person name="Umino S."/>
            <person name="Koizumi Y."/>
            <person name="Shiwa Y."/>
            <person name="Yoshikawa H."/>
            <person name="Matsutani M."/>
            <person name="Matsushita K."/>
        </authorList>
    </citation>
    <scope>NUCLEOTIDE SEQUENCE</scope>
    <source>
        <strain evidence="2">NRIC 0535</strain>
    </source>
</reference>
<dbReference type="InterPro" id="IPR036291">
    <property type="entry name" value="NAD(P)-bd_dom_sf"/>
</dbReference>
<dbReference type="PANTHER" id="PTHR12126:SF11">
    <property type="entry name" value="NADH DEHYDROGENASE [UBIQUINONE] 1 ALPHA SUBCOMPLEX SUBUNIT 9, MITOCHONDRIAL"/>
    <property type="match status" value="1"/>
</dbReference>
<dbReference type="Proteomes" id="UP001062776">
    <property type="component" value="Unassembled WGS sequence"/>
</dbReference>
<gene>
    <name evidence="2" type="ORF">AA0535_2650</name>
</gene>
<dbReference type="InterPro" id="IPR001509">
    <property type="entry name" value="Epimerase_deHydtase"/>
</dbReference>
<dbReference type="Gene3D" id="3.40.50.720">
    <property type="entry name" value="NAD(P)-binding Rossmann-like Domain"/>
    <property type="match status" value="1"/>
</dbReference>
<evidence type="ECO:0000313" key="2">
    <source>
        <dbReference type="EMBL" id="GBQ92770.1"/>
    </source>
</evidence>
<dbReference type="InterPro" id="IPR051207">
    <property type="entry name" value="ComplexI_NDUFA9_subunit"/>
</dbReference>
<sequence>MDRSIITVFGGNGFIGRALVRQLADVGYDVRVASRAPQKAAALATKPGQGSIMPVYASVTEKESVRAALRGADAAINLVSILTEKGHTTFERMNVEAAENVARRASEAKLSRFVHVSAIGAAPDAPSRYGRSKAEGERRVTEAFPNAALLRPSVVFGPGDSFLTLFALMAKCLPALPVYYPQTKLQPVYVEDVARAASLCLTEEHMGIYELGGPQQITMEEIMQFVAQTVGRTPRLLPVPNGLAEIQAMLFERLPGKLLTRDQLAMLSEDNIVTSATGSLETLGVVPQSLYDRAPEYLRKISVLRTILK</sequence>
<dbReference type="EMBL" id="BAPV01000060">
    <property type="protein sequence ID" value="GBQ92770.1"/>
    <property type="molecule type" value="Genomic_DNA"/>
</dbReference>
<dbReference type="SUPFAM" id="SSF51735">
    <property type="entry name" value="NAD(P)-binding Rossmann-fold domains"/>
    <property type="match status" value="1"/>
</dbReference>
<feature type="domain" description="NAD-dependent epimerase/dehydratase" evidence="1">
    <location>
        <begin position="6"/>
        <end position="212"/>
    </location>
</feature>
<accession>A0ABQ0Q5T0</accession>